<evidence type="ECO:0000256" key="3">
    <source>
        <dbReference type="ARBA" id="ARBA00022679"/>
    </source>
</evidence>
<comment type="similarity">
    <text evidence="1">Belongs to the glycosyltransferase 2 family.</text>
</comment>
<evidence type="ECO:0000313" key="5">
    <source>
        <dbReference type="EMBL" id="MBW2962053.1"/>
    </source>
</evidence>
<evidence type="ECO:0000256" key="1">
    <source>
        <dbReference type="ARBA" id="ARBA00006739"/>
    </source>
</evidence>
<reference evidence="5 6" key="1">
    <citation type="submission" date="2021-07" db="EMBL/GenBank/DDBJ databases">
        <title>Mesonia aestuariivivens sp. nov., isolated from a tidal flat.</title>
        <authorList>
            <person name="Kim Y.-O."/>
            <person name="Yoon J.-H."/>
        </authorList>
    </citation>
    <scope>NUCLEOTIDE SEQUENCE [LARGE SCALE GENOMIC DNA]</scope>
    <source>
        <strain evidence="5 6">JHPTF-M18</strain>
    </source>
</reference>
<comment type="caution">
    <text evidence="5">The sequence shown here is derived from an EMBL/GenBank/DDBJ whole genome shotgun (WGS) entry which is preliminary data.</text>
</comment>
<evidence type="ECO:0000259" key="4">
    <source>
        <dbReference type="Pfam" id="PF00535"/>
    </source>
</evidence>
<keyword evidence="2" id="KW-0328">Glycosyltransferase</keyword>
<dbReference type="CDD" id="cd04186">
    <property type="entry name" value="GT_2_like_c"/>
    <property type="match status" value="1"/>
</dbReference>
<protein>
    <submittedName>
        <fullName evidence="5">Glycosyltransferase family 2 protein</fullName>
    </submittedName>
</protein>
<evidence type="ECO:0000256" key="2">
    <source>
        <dbReference type="ARBA" id="ARBA00022676"/>
    </source>
</evidence>
<accession>A0ABS6W4J6</accession>
<dbReference type="Proteomes" id="UP000719267">
    <property type="component" value="Unassembled WGS sequence"/>
</dbReference>
<dbReference type="Pfam" id="PF00535">
    <property type="entry name" value="Glycos_transf_2"/>
    <property type="match status" value="1"/>
</dbReference>
<sequence length="329" mass="38158">MKIAVVILNWNGKKLLETFLPSVVKHSTEANLYLADNASEDNSVAFVQQNFPRVQLIQNKENGGYAKGYNDALKHLKEDIFILLNSDVEVTPNWLTPILAHFKTQANTAIIQPKILNYTNKNKFDYAGACGGFVDQLGYPYCRGRIFETLEEDKNQYNEPLQVSWASGACFAIRKEVFFEAGKLDEDYFAHQEEIDLCWRVHQLNYAIWALPQSTVYHLGGGTLHAMHPKKTFLNFRNSLFNLVKNKQQFVTLTILIRMVLDGVAGIKFLIELKPKHFLAILKAHYSFYKYLPKMIKKRKPTYNKEKFSPLKSIVWRYFIEKKTTYRQL</sequence>
<keyword evidence="6" id="KW-1185">Reference proteome</keyword>
<feature type="domain" description="Glycosyltransferase 2-like" evidence="4">
    <location>
        <begin position="5"/>
        <end position="178"/>
    </location>
</feature>
<dbReference type="PANTHER" id="PTHR43179:SF12">
    <property type="entry name" value="GALACTOFURANOSYLTRANSFERASE GLFT2"/>
    <property type="match status" value="1"/>
</dbReference>
<dbReference type="RefSeq" id="WP_219040341.1">
    <property type="nucleotide sequence ID" value="NZ_JAHWDF010000009.1"/>
</dbReference>
<name>A0ABS6W4J6_9FLAO</name>
<evidence type="ECO:0000313" key="6">
    <source>
        <dbReference type="Proteomes" id="UP000719267"/>
    </source>
</evidence>
<dbReference type="EMBL" id="JAHWDF010000009">
    <property type="protein sequence ID" value="MBW2962053.1"/>
    <property type="molecule type" value="Genomic_DNA"/>
</dbReference>
<keyword evidence="3" id="KW-0808">Transferase</keyword>
<dbReference type="InterPro" id="IPR001173">
    <property type="entry name" value="Glyco_trans_2-like"/>
</dbReference>
<proteinExistence type="inferred from homology"/>
<dbReference type="PANTHER" id="PTHR43179">
    <property type="entry name" value="RHAMNOSYLTRANSFERASE WBBL"/>
    <property type="match status" value="1"/>
</dbReference>
<organism evidence="5 6">
    <name type="scientific">Mesonia aestuariivivens</name>
    <dbReference type="NCBI Taxonomy" id="2796128"/>
    <lineage>
        <taxon>Bacteria</taxon>
        <taxon>Pseudomonadati</taxon>
        <taxon>Bacteroidota</taxon>
        <taxon>Flavobacteriia</taxon>
        <taxon>Flavobacteriales</taxon>
        <taxon>Flavobacteriaceae</taxon>
        <taxon>Mesonia</taxon>
    </lineage>
</organism>
<gene>
    <name evidence="5" type="ORF">KW502_09600</name>
</gene>